<dbReference type="Gene3D" id="2.40.50.100">
    <property type="match status" value="1"/>
</dbReference>
<organism evidence="6 7">
    <name type="scientific">Vreelandella azerica</name>
    <dbReference type="NCBI Taxonomy" id="2732867"/>
    <lineage>
        <taxon>Bacteria</taxon>
        <taxon>Pseudomonadati</taxon>
        <taxon>Pseudomonadota</taxon>
        <taxon>Gammaproteobacteria</taxon>
        <taxon>Oceanospirillales</taxon>
        <taxon>Halomonadaceae</taxon>
        <taxon>Vreelandella</taxon>
    </lineage>
</organism>
<dbReference type="Proteomes" id="UP000588806">
    <property type="component" value="Unassembled WGS sequence"/>
</dbReference>
<accession>A0A7Y3XBJ9</accession>
<evidence type="ECO:0000313" key="7">
    <source>
        <dbReference type="Proteomes" id="UP000588806"/>
    </source>
</evidence>
<feature type="domain" description="Multidrug resistance protein MdtA-like barrel-sandwich hybrid" evidence="3">
    <location>
        <begin position="76"/>
        <end position="195"/>
    </location>
</feature>
<keyword evidence="2" id="KW-0175">Coiled coil</keyword>
<keyword evidence="7" id="KW-1185">Reference proteome</keyword>
<dbReference type="InterPro" id="IPR058625">
    <property type="entry name" value="MdtA-like_BSH"/>
</dbReference>
<name>A0A7Y3XBJ9_9GAMM</name>
<dbReference type="Gene3D" id="1.10.287.470">
    <property type="entry name" value="Helix hairpin bin"/>
    <property type="match status" value="1"/>
</dbReference>
<dbReference type="Pfam" id="PF25989">
    <property type="entry name" value="YknX_C"/>
    <property type="match status" value="1"/>
</dbReference>
<dbReference type="FunFam" id="2.40.30.170:FF:000010">
    <property type="entry name" value="Efflux RND transporter periplasmic adaptor subunit"/>
    <property type="match status" value="1"/>
</dbReference>
<dbReference type="NCBIfam" id="TIGR01730">
    <property type="entry name" value="RND_mfp"/>
    <property type="match status" value="1"/>
</dbReference>
<feature type="domain" description="CusB-like beta-barrel" evidence="4">
    <location>
        <begin position="209"/>
        <end position="282"/>
    </location>
</feature>
<comment type="similarity">
    <text evidence="1">Belongs to the membrane fusion protein (MFP) (TC 8.A.1) family.</text>
</comment>
<dbReference type="PANTHER" id="PTHR30469">
    <property type="entry name" value="MULTIDRUG RESISTANCE PROTEIN MDTA"/>
    <property type="match status" value="1"/>
</dbReference>
<dbReference type="Pfam" id="PF25954">
    <property type="entry name" value="Beta-barrel_RND_2"/>
    <property type="match status" value="1"/>
</dbReference>
<reference evidence="6 7" key="1">
    <citation type="submission" date="2020-05" db="EMBL/GenBank/DDBJ databases">
        <authorList>
            <person name="Ruan W."/>
            <person name="Jeon C.O."/>
            <person name="Chun B.H."/>
        </authorList>
    </citation>
    <scope>NUCLEOTIDE SEQUENCE [LARGE SCALE GENOMIC DNA]</scope>
    <source>
        <strain evidence="6 7">TBZ9</strain>
    </source>
</reference>
<comment type="caution">
    <text evidence="6">The sequence shown here is derived from an EMBL/GenBank/DDBJ whole genome shotgun (WGS) entry which is preliminary data.</text>
</comment>
<dbReference type="Gene3D" id="2.40.420.20">
    <property type="match status" value="1"/>
</dbReference>
<dbReference type="Pfam" id="PF25917">
    <property type="entry name" value="BSH_RND"/>
    <property type="match status" value="1"/>
</dbReference>
<dbReference type="EMBL" id="JABFHI010000004">
    <property type="protein sequence ID" value="NOG32310.1"/>
    <property type="molecule type" value="Genomic_DNA"/>
</dbReference>
<gene>
    <name evidence="6" type="ORF">HLB35_12100</name>
</gene>
<dbReference type="SUPFAM" id="SSF111369">
    <property type="entry name" value="HlyD-like secretion proteins"/>
    <property type="match status" value="1"/>
</dbReference>
<dbReference type="GO" id="GO:1990281">
    <property type="term" value="C:efflux pump complex"/>
    <property type="evidence" value="ECO:0007669"/>
    <property type="project" value="TreeGrafter"/>
</dbReference>
<dbReference type="Gene3D" id="2.40.30.170">
    <property type="match status" value="1"/>
</dbReference>
<evidence type="ECO:0000259" key="5">
    <source>
        <dbReference type="Pfam" id="PF25989"/>
    </source>
</evidence>
<evidence type="ECO:0000313" key="6">
    <source>
        <dbReference type="EMBL" id="NOG32310.1"/>
    </source>
</evidence>
<evidence type="ECO:0000256" key="1">
    <source>
        <dbReference type="ARBA" id="ARBA00009477"/>
    </source>
</evidence>
<evidence type="ECO:0000259" key="4">
    <source>
        <dbReference type="Pfam" id="PF25954"/>
    </source>
</evidence>
<feature type="coiled-coil region" evidence="2">
    <location>
        <begin position="118"/>
        <end position="173"/>
    </location>
</feature>
<protein>
    <submittedName>
        <fullName evidence="6">Efflux RND transporter periplasmic adaptor subunit</fullName>
    </submittedName>
</protein>
<dbReference type="InterPro" id="IPR006143">
    <property type="entry name" value="RND_pump_MFP"/>
</dbReference>
<dbReference type="GO" id="GO:0015562">
    <property type="term" value="F:efflux transmembrane transporter activity"/>
    <property type="evidence" value="ECO:0007669"/>
    <property type="project" value="TreeGrafter"/>
</dbReference>
<dbReference type="AlphaFoldDB" id="A0A7Y3XBJ9"/>
<dbReference type="PANTHER" id="PTHR30469:SF16">
    <property type="entry name" value="HAE1 FAMILY EFFLUX PUMP MFP COMPONENT"/>
    <property type="match status" value="1"/>
</dbReference>
<evidence type="ECO:0000259" key="3">
    <source>
        <dbReference type="Pfam" id="PF25917"/>
    </source>
</evidence>
<reference evidence="6 7" key="2">
    <citation type="submission" date="2020-06" db="EMBL/GenBank/DDBJ databases">
        <title>Halomonas songnenensis sp. nov., a moderately halophilic bacterium isolated from saline and alkaline soils.</title>
        <authorList>
            <person name="Jiang J."/>
            <person name="Pan Y."/>
        </authorList>
    </citation>
    <scope>NUCLEOTIDE SEQUENCE [LARGE SCALE GENOMIC DNA]</scope>
    <source>
        <strain evidence="6 7">TBZ9</strain>
    </source>
</reference>
<feature type="domain" description="YknX-like C-terminal permuted SH3-like" evidence="5">
    <location>
        <begin position="286"/>
        <end position="354"/>
    </location>
</feature>
<sequence length="377" mass="41468">MTCFPFQPRWRLIDKSPSLVSRIRVLCISLLALTVMSIQATWAQQPPPPVIAARVAVIDWTDPIKALGTLEADESITLSATVTDTVTQINFSDGELVEAGQLLIQLNDTEEQAQLRAARALQDERRNALNRVTQLQERNLSARADVEDNQARLRQASAEADALEARLTNYRLTAPFDGRVGFRDISLGALVTPGMSLVTLDKLDIMQLDFNLPEVYLGQLEAGLSLTATSAAYPDNEFKGEVATIGTRVDPVSRSVTVRAEVDNPSLHLRPGMLMQVTLAPTSREALVIPESAIVPEGQNHFVWQLDEADSNRVSWQEVEIGSRREGEVEIISGLDGGDLVVAHGTERVREGQQPELLGIMDDSTSIAELLRREESR</sequence>
<proteinExistence type="inferred from homology"/>
<evidence type="ECO:0000256" key="2">
    <source>
        <dbReference type="SAM" id="Coils"/>
    </source>
</evidence>
<dbReference type="InterPro" id="IPR058637">
    <property type="entry name" value="YknX-like_C"/>
</dbReference>
<dbReference type="InterPro" id="IPR058792">
    <property type="entry name" value="Beta-barrel_RND_2"/>
</dbReference>